<feature type="compositionally biased region" description="Basic residues" evidence="3">
    <location>
        <begin position="405"/>
        <end position="415"/>
    </location>
</feature>
<feature type="region of interest" description="Disordered" evidence="3">
    <location>
        <begin position="150"/>
        <end position="181"/>
    </location>
</feature>
<dbReference type="SUPFAM" id="SSF54447">
    <property type="entry name" value="ssDNA-binding transcriptional regulator domain"/>
    <property type="match status" value="1"/>
</dbReference>
<feature type="region of interest" description="Disordered" evidence="3">
    <location>
        <begin position="1808"/>
        <end position="1827"/>
    </location>
</feature>
<feature type="region of interest" description="Disordered" evidence="3">
    <location>
        <begin position="2146"/>
        <end position="2203"/>
    </location>
</feature>
<gene>
    <name evidence="4" type="ORF">VOLCADRAFT_86539</name>
</gene>
<dbReference type="KEGG" id="vcn:VOLCADRAFT_86539"/>
<feature type="compositionally biased region" description="Basic residues" evidence="3">
    <location>
        <begin position="2237"/>
        <end position="2252"/>
    </location>
</feature>
<dbReference type="OrthoDB" id="511009at2759"/>
<dbReference type="GO" id="GO:0006355">
    <property type="term" value="P:regulation of DNA-templated transcription"/>
    <property type="evidence" value="ECO:0007669"/>
    <property type="project" value="InterPro"/>
</dbReference>
<feature type="region of interest" description="Disordered" evidence="3">
    <location>
        <begin position="1641"/>
        <end position="1726"/>
    </location>
</feature>
<feature type="compositionally biased region" description="Acidic residues" evidence="3">
    <location>
        <begin position="2844"/>
        <end position="2853"/>
    </location>
</feature>
<feature type="compositionally biased region" description="Low complexity" evidence="3">
    <location>
        <begin position="1918"/>
        <end position="1931"/>
    </location>
</feature>
<feature type="compositionally biased region" description="Low complexity" evidence="3">
    <location>
        <begin position="605"/>
        <end position="616"/>
    </location>
</feature>
<feature type="region of interest" description="Disordered" evidence="3">
    <location>
        <begin position="1084"/>
        <end position="1126"/>
    </location>
</feature>
<dbReference type="InterPro" id="IPR009044">
    <property type="entry name" value="ssDNA-bd_transcriptional_reg"/>
</dbReference>
<keyword evidence="5" id="KW-1185">Reference proteome</keyword>
<feature type="compositionally biased region" description="Basic and acidic residues" evidence="3">
    <location>
        <begin position="892"/>
        <end position="901"/>
    </location>
</feature>
<feature type="compositionally biased region" description="Polar residues" evidence="3">
    <location>
        <begin position="1659"/>
        <end position="1680"/>
    </location>
</feature>
<feature type="region of interest" description="Disordered" evidence="3">
    <location>
        <begin position="2465"/>
        <end position="2485"/>
    </location>
</feature>
<feature type="region of interest" description="Disordered" evidence="3">
    <location>
        <begin position="3122"/>
        <end position="3153"/>
    </location>
</feature>
<feature type="compositionally biased region" description="Low complexity" evidence="3">
    <location>
        <begin position="2301"/>
        <end position="2334"/>
    </location>
</feature>
<feature type="compositionally biased region" description="Polar residues" evidence="3">
    <location>
        <begin position="1047"/>
        <end position="1063"/>
    </location>
</feature>
<proteinExistence type="inferred from homology"/>
<feature type="region of interest" description="Disordered" evidence="3">
    <location>
        <begin position="3393"/>
        <end position="3468"/>
    </location>
</feature>
<organism evidence="5">
    <name type="scientific">Volvox carteri f. nagariensis</name>
    <dbReference type="NCBI Taxonomy" id="3068"/>
    <lineage>
        <taxon>Eukaryota</taxon>
        <taxon>Viridiplantae</taxon>
        <taxon>Chlorophyta</taxon>
        <taxon>core chlorophytes</taxon>
        <taxon>Chlorophyceae</taxon>
        <taxon>CS clade</taxon>
        <taxon>Chlamydomonadales</taxon>
        <taxon>Volvocaceae</taxon>
        <taxon>Volvox</taxon>
    </lineage>
</organism>
<feature type="compositionally biased region" description="Basic and acidic residues" evidence="3">
    <location>
        <begin position="2913"/>
        <end position="2936"/>
    </location>
</feature>
<dbReference type="EMBL" id="GL378324">
    <property type="protein sequence ID" value="EFJ52446.1"/>
    <property type="molecule type" value="Genomic_DNA"/>
</dbReference>
<feature type="compositionally biased region" description="Basic and acidic residues" evidence="3">
    <location>
        <begin position="257"/>
        <end position="267"/>
    </location>
</feature>
<dbReference type="InParanoid" id="D8TIY3"/>
<feature type="compositionally biased region" description="Low complexity" evidence="3">
    <location>
        <begin position="1505"/>
        <end position="1524"/>
    </location>
</feature>
<feature type="compositionally biased region" description="Low complexity" evidence="3">
    <location>
        <begin position="1971"/>
        <end position="1981"/>
    </location>
</feature>
<feature type="compositionally biased region" description="Low complexity" evidence="3">
    <location>
        <begin position="2035"/>
        <end position="2047"/>
    </location>
</feature>
<feature type="compositionally biased region" description="Low complexity" evidence="3">
    <location>
        <begin position="2895"/>
        <end position="2911"/>
    </location>
</feature>
<feature type="compositionally biased region" description="Basic and acidic residues" evidence="3">
    <location>
        <begin position="428"/>
        <end position="440"/>
    </location>
</feature>
<dbReference type="Gene3D" id="2.30.31.10">
    <property type="entry name" value="Transcriptional Coactivator Pc4, Chain A"/>
    <property type="match status" value="1"/>
</dbReference>
<feature type="compositionally biased region" description="Basic residues" evidence="3">
    <location>
        <begin position="376"/>
        <end position="388"/>
    </location>
</feature>
<feature type="compositionally biased region" description="Low complexity" evidence="3">
    <location>
        <begin position="2343"/>
        <end position="2358"/>
    </location>
</feature>
<feature type="region of interest" description="Disordered" evidence="3">
    <location>
        <begin position="992"/>
        <end position="1063"/>
    </location>
</feature>
<dbReference type="GO" id="GO:0003697">
    <property type="term" value="F:single-stranded DNA binding"/>
    <property type="evidence" value="ECO:0007669"/>
    <property type="project" value="InterPro"/>
</dbReference>
<reference evidence="4 5" key="1">
    <citation type="journal article" date="2010" name="Science">
        <title>Genomic analysis of organismal complexity in the multicellular green alga Volvox carteri.</title>
        <authorList>
            <person name="Prochnik S.E."/>
            <person name="Umen J."/>
            <person name="Nedelcu A.M."/>
            <person name="Hallmann A."/>
            <person name="Miller S.M."/>
            <person name="Nishii I."/>
            <person name="Ferris P."/>
            <person name="Kuo A."/>
            <person name="Mitros T."/>
            <person name="Fritz-Laylin L.K."/>
            <person name="Hellsten U."/>
            <person name="Chapman J."/>
            <person name="Simakov O."/>
            <person name="Rensing S.A."/>
            <person name="Terry A."/>
            <person name="Pangilinan J."/>
            <person name="Kapitonov V."/>
            <person name="Jurka J."/>
            <person name="Salamov A."/>
            <person name="Shapiro H."/>
            <person name="Schmutz J."/>
            <person name="Grimwood J."/>
            <person name="Lindquist E."/>
            <person name="Lucas S."/>
            <person name="Grigoriev I.V."/>
            <person name="Schmitt R."/>
            <person name="Kirk D."/>
            <person name="Rokhsar D.S."/>
        </authorList>
    </citation>
    <scope>NUCLEOTIDE SEQUENCE [LARGE SCALE GENOMIC DNA]</scope>
    <source>
        <strain evidence="5">f. Nagariensis / Eve</strain>
    </source>
</reference>
<feature type="region of interest" description="Disordered" evidence="3">
    <location>
        <begin position="548"/>
        <end position="643"/>
    </location>
</feature>
<feature type="region of interest" description="Disordered" evidence="3">
    <location>
        <begin position="1605"/>
        <end position="1626"/>
    </location>
</feature>
<feature type="compositionally biased region" description="Basic and acidic residues" evidence="3">
    <location>
        <begin position="2260"/>
        <end position="2283"/>
    </location>
</feature>
<feature type="compositionally biased region" description="Basic and acidic residues" evidence="3">
    <location>
        <begin position="2820"/>
        <end position="2829"/>
    </location>
</feature>
<feature type="compositionally biased region" description="Polar residues" evidence="3">
    <location>
        <begin position="2529"/>
        <end position="2543"/>
    </location>
</feature>
<feature type="compositionally biased region" description="Basic and acidic residues" evidence="3">
    <location>
        <begin position="15"/>
        <end position="26"/>
    </location>
</feature>
<feature type="compositionally biased region" description="Low complexity" evidence="3">
    <location>
        <begin position="2760"/>
        <end position="2770"/>
    </location>
</feature>
<dbReference type="GeneID" id="9624478"/>
<feature type="region of interest" description="Disordered" evidence="3">
    <location>
        <begin position="1918"/>
        <end position="1986"/>
    </location>
</feature>
<feature type="compositionally biased region" description="Basic residues" evidence="3">
    <location>
        <begin position="268"/>
        <end position="281"/>
    </location>
</feature>
<feature type="compositionally biased region" description="Basic residues" evidence="3">
    <location>
        <begin position="3292"/>
        <end position="3309"/>
    </location>
</feature>
<feature type="region of interest" description="Disordered" evidence="3">
    <location>
        <begin position="2992"/>
        <end position="3072"/>
    </location>
</feature>
<feature type="region of interest" description="Disordered" evidence="3">
    <location>
        <begin position="3281"/>
        <end position="3312"/>
    </location>
</feature>
<feature type="region of interest" description="Disordered" evidence="3">
    <location>
        <begin position="2756"/>
        <end position="2971"/>
    </location>
</feature>
<dbReference type="InterPro" id="IPR013742">
    <property type="entry name" value="Whirly"/>
</dbReference>
<feature type="compositionally biased region" description="Pro residues" evidence="3">
    <location>
        <begin position="1814"/>
        <end position="1826"/>
    </location>
</feature>
<feature type="region of interest" description="Disordered" evidence="3">
    <location>
        <begin position="942"/>
        <end position="975"/>
    </location>
</feature>
<comment type="similarity">
    <text evidence="1">Belongs to the Whirly family.</text>
</comment>
<evidence type="ECO:0000313" key="4">
    <source>
        <dbReference type="EMBL" id="EFJ52446.1"/>
    </source>
</evidence>
<feature type="compositionally biased region" description="Basic and acidic residues" evidence="3">
    <location>
        <begin position="2854"/>
        <end position="2869"/>
    </location>
</feature>
<feature type="compositionally biased region" description="Polar residues" evidence="3">
    <location>
        <begin position="558"/>
        <end position="568"/>
    </location>
</feature>
<feature type="compositionally biased region" description="Low complexity" evidence="3">
    <location>
        <begin position="57"/>
        <end position="77"/>
    </location>
</feature>
<dbReference type="Pfam" id="PF08536">
    <property type="entry name" value="Whirly"/>
    <property type="match status" value="1"/>
</dbReference>
<feature type="compositionally biased region" description="Low complexity" evidence="3">
    <location>
        <begin position="1538"/>
        <end position="1549"/>
    </location>
</feature>
<protein>
    <submittedName>
        <fullName evidence="4">Uncharacterized protein</fullName>
    </submittedName>
</protein>
<feature type="region of interest" description="Disordered" evidence="3">
    <location>
        <begin position="1480"/>
        <end position="1549"/>
    </location>
</feature>
<feature type="region of interest" description="Disordered" evidence="3">
    <location>
        <begin position="2006"/>
        <end position="2047"/>
    </location>
</feature>
<evidence type="ECO:0000256" key="2">
    <source>
        <dbReference type="ARBA" id="ARBA00022946"/>
    </source>
</evidence>
<dbReference type="Proteomes" id="UP000001058">
    <property type="component" value="Unassembled WGS sequence"/>
</dbReference>
<feature type="compositionally biased region" description="Polar residues" evidence="3">
    <location>
        <begin position="2830"/>
        <end position="2840"/>
    </location>
</feature>
<feature type="compositionally biased region" description="Gly residues" evidence="3">
    <location>
        <begin position="2167"/>
        <end position="2181"/>
    </location>
</feature>
<dbReference type="eggNOG" id="ENOG502QRRY">
    <property type="taxonomic scope" value="Eukaryota"/>
</dbReference>
<feature type="compositionally biased region" description="Low complexity" evidence="3">
    <location>
        <begin position="1115"/>
        <end position="1126"/>
    </location>
</feature>
<feature type="region of interest" description="Disordered" evidence="3">
    <location>
        <begin position="215"/>
        <end position="301"/>
    </location>
</feature>
<evidence type="ECO:0000313" key="5">
    <source>
        <dbReference type="Proteomes" id="UP000001058"/>
    </source>
</evidence>
<feature type="compositionally biased region" description="Basic residues" evidence="3">
    <location>
        <begin position="1094"/>
        <end position="1104"/>
    </location>
</feature>
<feature type="region of interest" description="Disordered" evidence="3">
    <location>
        <begin position="1"/>
        <end position="109"/>
    </location>
</feature>
<feature type="region of interest" description="Disordered" evidence="3">
    <location>
        <begin position="2529"/>
        <end position="2610"/>
    </location>
</feature>
<feature type="compositionally biased region" description="Polar residues" evidence="3">
    <location>
        <begin position="628"/>
        <end position="642"/>
    </location>
</feature>
<keyword evidence="2" id="KW-0809">Transit peptide</keyword>
<evidence type="ECO:0000256" key="3">
    <source>
        <dbReference type="SAM" id="MobiDB-lite"/>
    </source>
</evidence>
<dbReference type="PANTHER" id="PTHR31745">
    <property type="entry name" value="SINGLE-STRANDED DNA-BINDING PROTEIN WHY2, MITOCHONDRIAL"/>
    <property type="match status" value="1"/>
</dbReference>
<feature type="region of interest" description="Disordered" evidence="3">
    <location>
        <begin position="2217"/>
        <end position="2448"/>
    </location>
</feature>
<feature type="region of interest" description="Disordered" evidence="3">
    <location>
        <begin position="818"/>
        <end position="922"/>
    </location>
</feature>
<feature type="compositionally biased region" description="Pro residues" evidence="3">
    <location>
        <begin position="2947"/>
        <end position="2968"/>
    </location>
</feature>
<evidence type="ECO:0000256" key="1">
    <source>
        <dbReference type="ARBA" id="ARBA00006061"/>
    </source>
</evidence>
<feature type="compositionally biased region" description="Low complexity" evidence="3">
    <location>
        <begin position="2006"/>
        <end position="2016"/>
    </location>
</feature>
<dbReference type="STRING" id="3068.D8TIY3"/>
<feature type="compositionally biased region" description="Polar residues" evidence="3">
    <location>
        <begin position="3035"/>
        <end position="3065"/>
    </location>
</feature>
<accession>D8TIY3</accession>
<feature type="compositionally biased region" description="Basic and acidic residues" evidence="3">
    <location>
        <begin position="994"/>
        <end position="1004"/>
    </location>
</feature>
<dbReference type="RefSeq" id="XP_002946519.1">
    <property type="nucleotide sequence ID" value="XM_002946473.1"/>
</dbReference>
<feature type="region of interest" description="Disordered" evidence="3">
    <location>
        <begin position="321"/>
        <end position="351"/>
    </location>
</feature>
<name>D8TIY3_VOLCA</name>
<dbReference type="GO" id="GO:0006952">
    <property type="term" value="P:defense response"/>
    <property type="evidence" value="ECO:0007669"/>
    <property type="project" value="InterPro"/>
</dbReference>
<feature type="compositionally biased region" description="Low complexity" evidence="3">
    <location>
        <begin position="2571"/>
        <end position="2581"/>
    </location>
</feature>
<sequence>MSSSKEEVGAQPEKVSSDRGGREGHLARAAPARVSFTESLVGKLPVGSRFEITGPGTSAPAADDAASAATHDATRSTVSTIRGGPEGVAGPTTPQAAPGTSEAGPSTPEDALMASLHVKFSASTRFNASDAGSLPTGAGAEAMATGLPRTFQLQQQPSRGRRRSAGSSLLDPDQEGPMGGIMRVLSGRQRPVPIDPKSANLTAIPGQACQAISSGPITHFPFPSAHRRSRSADISSPRRSSAGSGRGGSPVGGSARTSRDGSEEGGRRGGRMPSSRRRRRPSPAPSSGNVSDGDGSRQGRWSLGLGATALWSLLAGGNGPLPGKGLQRSQSLPIGRYGQSGSARHRRSGSFGSPFAERMIWMEGVDSDGRASGSAHRSRSLQRGSSRRHSGDPGVEAEGGALHSPFRRRRSRSRSLSRSLSRGEPAQDAEHEQRRSGWERRRTRPQVPLFSTTGREQRGSLEGSEGSLHARRSHNPLPRSHSGGRPPEPSSGRQVGVGGVARAAGPRALEHTAGIFRWSRIFSSCRAAHSSAAAQPVREALGATAAVSAAGPPRASFATASRSGSIAPQASHAGSLPSLAFVPSPTIRQQGGPATPSRNLPPNPQQLQLQPSLLQRTPSPERRASPLQRLTPTPSLGRQQPGLQARGCFGVKYECVAGSGRGLRAETKGGGSGAVAAVETAGVMVSRGAARRGVGPSRPSAGRARKMSGISHADPWAEGAPASGQPSTGKQEGGAGGARTYRFMNWLLAVRRRLGGTETSSPERPTASQSQLSGEGASGASVTPPSASFIEHELPEAPSPAADVTSQRVAAAAAGTAAAAVPPPSASSPVLTKATSSRAQGPSMAFMDAAAARGSSPDPSTARPSPPLPSLDVRDSPLMQIRPSPRSSPPLDHLRPQDRVRPTPLKVSSDPRTPVLQASAPQGGGADVAAAAVVAVASAGGPATATAGAGRGKMPAAAAGGSGLTEGGTPEKARKGGLSQLAGLLGAMMRFRSPGKDTASKDRPSIATTAASPPPPPASNANAPVQGATREHPQPAFPPPRPPTTTDDGSTQDPPKSSTGPVSVMQSAFAGQGQVVFTDEDAAAADEGDGQHPKPSRRRSRHGRTKSDQPQRNMAPSRTRPATAGAAAIGAAGAVARSTGARPASAGAALGAASRSPGAVIISPTAVPVGRSVSPLGRSMAAASAGGAGGFSPGPAGGDPRTAPVIMIAPLADAIPGRALISPLRGARPGSSIVKVATAIARIGEPIGVANLDGPSIMLAHDRHPGFTSTLRPAPGQLAHPLLQPSGAELPFRGPQLPAPRHSGLHVDPIRFPAPAPAPLVRPALDADGLPLPGLAGAAGGQGAVLPGATFTRLMARAAIGDPRLEMQQRMKLLRVESFLPTSDTLNLQQQQRQREQLLGRDEATTAAAAAVGGAGAGAGGPMDACFTSPTQFTYLPGTGQVPSAPPGPGAYRRHRPLWLGHRPAEKMPTLQRPAQPALLQPEMPYGPAAAPPPSRSDTGPGFWAAGQAAPAAQHQQQQQQQPGSFLTGAGRSHAGDNSSSLASSSTANSLREIQPALALELRRRELLDPYGPYAASGPAGVSGVTVRGLKRTVTAGPHVKLLKPRQLLRNLQPPGPTPAFTRRQHVPPAEAHLEVLDEREDPPAASDGTAGGHAPQIHPSQFPTTAQQPTGSEQGSSTSAQAIPQQEPPPADAQQPVDGNGHRLPQPREAWSSSHQQQEWGGISAGWAPPPAVLLRPAEGSIAVPAVRTLTAAPLPGAGRSPPRLLRLPQGPADHQVTRNHTHSALPKGAEVDEPRYLNVRLMRVLEPRPKSPSDPLPGEAPAPGLPMRKLRALERPEGELPGITPAGTAGRTERLLGMLRRVEDRTRPVTGLYAGGPLGQRVGLFDGTAMPLMDANAASDAASMTAAASQCAPATEAATSAAPADPTSSQSCPPERPRQHPQHPQHPQQASVFPVAKSKTSPQSPGPSSPQQLLPPRGSTDMATQSALAQPTIDIHVHSTTTAITSTSAGTAPGATPPLPASVYGYPAAPLSPQRQHQQPCPQPDPQLCQVPVTAPADLGALAGLSALSQLTVLASLSQLGAAVGGLPGVEDPSLWPDLLETTPESLRQVSENTVARWRQQRAALAQPDMAALRDMDPALQLEPTQMLGPGPLGEAQHALRHGRSQGGGGGGGGGAGPMPGGPYPGGPGDVPRDDSPGKWLVSRSVDGTVLAISPTAKAEQEGGHGGELGSAARERRRRERERGQRRRRQSGPGEAGFRGKEGGGESEGRRQKGDKEENRKKGLQRRAGGSGRHRKRASSSGGDAISDSGNSEYRSGRSTSSSSSTSSSEGSDGSRGGARHGASAPGATAAGAPENGDNDGGAGPPAPPATRPEPGDDFGLDVAERLLHRMAGSEMRSSRRGSRSDAMAADRLQQQHRPPPAVAATGSGGTDSGEPLAGKEAPGGVGVVTGLEDAGLAASRGLSPAVLGHGPTDPRHGSSPHAKMVDVLRGPETNRRAQEILDRHSALRAKYLAAADNLRAAVLASSTAGQQGTPPATQDVGNAGGGGGTSPGSQGSRLGPEPTRSRVAALATASAPTAQPGAPGGSLPVASAGSAPQVATTDPQQGQQGQQAINIYCTQLVLNPGRGPITVPGLPAYYPAPGPAAWAGVPVAVPSSPPAYPGPHYVHPGPTSPSGADLREQRPVYVCPSSQAALRPHPPAVKVLHTGAAVWVPPNGGAELRAADDGRGAAAAASTAVGNAKDRLGAVVTENEMPSLGASPHPGRSSSSGGGGGGGPLSDAPTVSGNRVTPGKRLVRRVIGSKRISHDTSGGIVVLSREGDGGRRPSDPTSSNRSSFATVAAEEEEGEAEVGEGRDQVEEQQGKRGETALQALPRGPSGGVVSQGSAADGEVLSLTGSKPGSLSGSGSNREGGESEAHVRGAGREAGDASRVAEDSSGFGEQLSAPPPEQQQVMPPPPPPPPPAPPRQVALAAELTQLILEAFQQSGGVILPEGTEAPTGPPPPGASGGDDGVTYTGRGPAGPAYLTDAFGGTVNSTAAGPSQRPTHPSALSQSTFLPSTLPNTAVPRGKGPTFLQVRDIEMEGLSGGRDGAGMAALAAGFQGGMADWEAQPIAVLRGRQPGGPAPPAAMGPGGGGEPQTQVQGPGMRSPGRGLTAAEVLALKPNPEQQRRLAALQRLRARQEAAVAERRARYQAGLQHFADPTKQLRPLFLPLPEYQMPAGAGAGGGDGGFGVGAGGEGPWYASGSRNVALGRRRSLFSGDETRGSVFPVPVRQAYLTRSSLEQQPRTRSPRQQRMHAEVKRRRWSSRREDAAVLPPQVAAMIQHQHNFTNRVRSAMHPSADAAGCEWGFGADHGEGDQGEDWDDDGDPLGPETECGGCNFPGCPVHGSGVERGGETPTVHTGTRVARRSAQPLRAAGKRPAVAGSSADGVIGSRAVEGEERTAEAAGQGRGEEDAEDAEEARQRVQREMHRAALLDRWTAEMRTLGAASARVEATQKVAVASVQQALAARRERQAAELADMFRLLGEVDELASTLEQQTSDTKKMMQVLEEEAELRRVSRLNSLLLEARRLGGQPRALATSSTERVYVNFHIYKTRAAMAVRLLPPSFTTENGYKTLERDGVMLLEFANANPGQPSGTAPAAGGINRTYNWSNKISFALSPSELGTMLAGDAIASDKGLVMYHDPTKLGKVGEPMKRLTMKQMPDGAISFSLSAAPDNISLPVSRGEFEVLKSLAHYAIPRLLGFDAAFQ</sequence>
<feature type="region of interest" description="Disordered" evidence="3">
    <location>
        <begin position="367"/>
        <end position="499"/>
    </location>
</feature>
<feature type="compositionally biased region" description="Polar residues" evidence="3">
    <location>
        <begin position="757"/>
        <end position="773"/>
    </location>
</feature>
<dbReference type="PANTHER" id="PTHR31745:SF1">
    <property type="entry name" value="SINGLE-STRANDED DNA-BINDING PROTEIN WHY2, MITOCHONDRIAL"/>
    <property type="match status" value="1"/>
</dbReference>
<feature type="region of interest" description="Disordered" evidence="3">
    <location>
        <begin position="755"/>
        <end position="786"/>
    </location>
</feature>
<feature type="region of interest" description="Disordered" evidence="3">
    <location>
        <begin position="688"/>
        <end position="737"/>
    </location>
</feature>